<feature type="transmembrane region" description="Helical" evidence="6">
    <location>
        <begin position="370"/>
        <end position="393"/>
    </location>
</feature>
<evidence type="ECO:0000256" key="2">
    <source>
        <dbReference type="ARBA" id="ARBA00022448"/>
    </source>
</evidence>
<organism evidence="7 8">
    <name type="scientific">Sistotremastrum suecicum HHB10207 ss-3</name>
    <dbReference type="NCBI Taxonomy" id="1314776"/>
    <lineage>
        <taxon>Eukaryota</taxon>
        <taxon>Fungi</taxon>
        <taxon>Dikarya</taxon>
        <taxon>Basidiomycota</taxon>
        <taxon>Agaricomycotina</taxon>
        <taxon>Agaricomycetes</taxon>
        <taxon>Sistotremastrales</taxon>
        <taxon>Sistotremastraceae</taxon>
        <taxon>Sistotremastrum</taxon>
    </lineage>
</organism>
<dbReference type="GO" id="GO:0016020">
    <property type="term" value="C:membrane"/>
    <property type="evidence" value="ECO:0007669"/>
    <property type="project" value="UniProtKB-SubCell"/>
</dbReference>
<feature type="transmembrane region" description="Helical" evidence="6">
    <location>
        <begin position="161"/>
        <end position="178"/>
    </location>
</feature>
<evidence type="ECO:0000256" key="6">
    <source>
        <dbReference type="SAM" id="Phobius"/>
    </source>
</evidence>
<keyword evidence="5 6" id="KW-0472">Membrane</keyword>
<feature type="transmembrane region" description="Helical" evidence="6">
    <location>
        <begin position="473"/>
        <end position="491"/>
    </location>
</feature>
<dbReference type="InterPro" id="IPR002293">
    <property type="entry name" value="AA/rel_permease1"/>
</dbReference>
<dbReference type="STRING" id="1314776.A0A166FPT3"/>
<proteinExistence type="predicted"/>
<feature type="transmembrane region" description="Helical" evidence="6">
    <location>
        <begin position="190"/>
        <end position="209"/>
    </location>
</feature>
<dbReference type="GO" id="GO:0006865">
    <property type="term" value="P:amino acid transport"/>
    <property type="evidence" value="ECO:0007669"/>
    <property type="project" value="InterPro"/>
</dbReference>
<evidence type="ECO:0000256" key="3">
    <source>
        <dbReference type="ARBA" id="ARBA00022692"/>
    </source>
</evidence>
<sequence length="543" mass="58411">MHEKNINDIDTENRHDDEVLRSLGIKRELRKEFTKFSTLSFAMGILGCSASIASTFNTPILLGGPGSAVYAWLLGSVGCMAIAASVAELVSAYPTAGGIYTSTGFVVPPEYRSSVTFVTAWMTVVGQLATPSSVNFALAQMIFAAVTIATDGTFVASTGQILGLYVGLNVGIGIVNSLPTKALHRIATSYVVINVLTTLAVIIAVPAGGAGNLASHKFVWGSIIDNSGWNSRGFAFLLGLLSVQWVMTDYDGAAHLSEEVKNAAITTPVSIVSAVFLTAILGFFVNVSLCYGIRDLSTMPGPTGLAFAQILWDNLGKRGALALWSFVIILQTMTGATCQLACIRSIYAISRDNALPDKKILSRVWSKTQTPVNAVIFTVIISALFGLLFLASIVAINAVFSITAVALDISYIIPVVFKLFIHYTNRQDVKFKPGPFNMGRWGYFVNIYALAWTLLETGVLIMPQVRPVTADTMNYAGPIMGGVCGVSWLWYKLYWHRFYTGPGTKLLTTDGGEDSSSDVDSNVEVVSTVEEEKGRFGEKDSKN</sequence>
<evidence type="ECO:0000313" key="7">
    <source>
        <dbReference type="EMBL" id="KZT40881.1"/>
    </source>
</evidence>
<dbReference type="EMBL" id="KV428027">
    <property type="protein sequence ID" value="KZT40881.1"/>
    <property type="molecule type" value="Genomic_DNA"/>
</dbReference>
<feature type="transmembrane region" description="Helical" evidence="6">
    <location>
        <begin position="399"/>
        <end position="421"/>
    </location>
</feature>
<evidence type="ECO:0000256" key="1">
    <source>
        <dbReference type="ARBA" id="ARBA00004141"/>
    </source>
</evidence>
<protein>
    <submittedName>
        <fullName evidence="7">Amino acid transporter</fullName>
    </submittedName>
</protein>
<evidence type="ECO:0000313" key="8">
    <source>
        <dbReference type="Proteomes" id="UP000076798"/>
    </source>
</evidence>
<keyword evidence="4 6" id="KW-1133">Transmembrane helix</keyword>
<feature type="transmembrane region" description="Helical" evidence="6">
    <location>
        <begin position="269"/>
        <end position="294"/>
    </location>
</feature>
<feature type="transmembrane region" description="Helical" evidence="6">
    <location>
        <begin position="229"/>
        <end position="248"/>
    </location>
</feature>
<keyword evidence="3 6" id="KW-0812">Transmembrane</keyword>
<comment type="subcellular location">
    <subcellularLocation>
        <location evidence="1">Membrane</location>
        <topology evidence="1">Multi-pass membrane protein</topology>
    </subcellularLocation>
</comment>
<dbReference type="PANTHER" id="PTHR45649:SF9">
    <property type="entry name" value="AMINO-ACID PERMEASE 2"/>
    <property type="match status" value="1"/>
</dbReference>
<feature type="transmembrane region" description="Helical" evidence="6">
    <location>
        <begin position="36"/>
        <end position="56"/>
    </location>
</feature>
<evidence type="ECO:0000256" key="5">
    <source>
        <dbReference type="ARBA" id="ARBA00023136"/>
    </source>
</evidence>
<dbReference type="Gene3D" id="1.20.1740.10">
    <property type="entry name" value="Amino acid/polyamine transporter I"/>
    <property type="match status" value="1"/>
</dbReference>
<dbReference type="PANTHER" id="PTHR45649">
    <property type="entry name" value="AMINO-ACID PERMEASE BAT1"/>
    <property type="match status" value="1"/>
</dbReference>
<dbReference type="PROSITE" id="PS00218">
    <property type="entry name" value="AMINO_ACID_PERMEASE_1"/>
    <property type="match status" value="1"/>
</dbReference>
<gene>
    <name evidence="7" type="ORF">SISSUDRAFT_1126914</name>
</gene>
<dbReference type="AlphaFoldDB" id="A0A166FPT3"/>
<keyword evidence="8" id="KW-1185">Reference proteome</keyword>
<accession>A0A166FPT3</accession>
<dbReference type="Proteomes" id="UP000076798">
    <property type="component" value="Unassembled WGS sequence"/>
</dbReference>
<dbReference type="InterPro" id="IPR004840">
    <property type="entry name" value="Amino_acid_permease_CS"/>
</dbReference>
<feature type="transmembrane region" description="Helical" evidence="6">
    <location>
        <begin position="68"/>
        <end position="90"/>
    </location>
</feature>
<feature type="transmembrane region" description="Helical" evidence="6">
    <location>
        <begin position="321"/>
        <end position="349"/>
    </location>
</feature>
<dbReference type="OrthoDB" id="3900342at2759"/>
<dbReference type="PIRSF" id="PIRSF006060">
    <property type="entry name" value="AA_transporter"/>
    <property type="match status" value="1"/>
</dbReference>
<dbReference type="Pfam" id="PF13520">
    <property type="entry name" value="AA_permease_2"/>
    <property type="match status" value="1"/>
</dbReference>
<name>A0A166FPT3_9AGAM</name>
<keyword evidence="2" id="KW-0813">Transport</keyword>
<reference evidence="7 8" key="1">
    <citation type="journal article" date="2016" name="Mol. Biol. Evol.">
        <title>Comparative Genomics of Early-Diverging Mushroom-Forming Fungi Provides Insights into the Origins of Lignocellulose Decay Capabilities.</title>
        <authorList>
            <person name="Nagy L.G."/>
            <person name="Riley R."/>
            <person name="Tritt A."/>
            <person name="Adam C."/>
            <person name="Daum C."/>
            <person name="Floudas D."/>
            <person name="Sun H."/>
            <person name="Yadav J.S."/>
            <person name="Pangilinan J."/>
            <person name="Larsson K.H."/>
            <person name="Matsuura K."/>
            <person name="Barry K."/>
            <person name="Labutti K."/>
            <person name="Kuo R."/>
            <person name="Ohm R.A."/>
            <person name="Bhattacharya S.S."/>
            <person name="Shirouzu T."/>
            <person name="Yoshinaga Y."/>
            <person name="Martin F.M."/>
            <person name="Grigoriev I.V."/>
            <person name="Hibbett D.S."/>
        </authorList>
    </citation>
    <scope>NUCLEOTIDE SEQUENCE [LARGE SCALE GENOMIC DNA]</scope>
    <source>
        <strain evidence="7 8">HHB10207 ss-3</strain>
    </source>
</reference>
<evidence type="ECO:0000256" key="4">
    <source>
        <dbReference type="ARBA" id="ARBA00022989"/>
    </source>
</evidence>
<feature type="transmembrane region" description="Helical" evidence="6">
    <location>
        <begin position="441"/>
        <end position="461"/>
    </location>
</feature>
<dbReference type="GO" id="GO:0022857">
    <property type="term" value="F:transmembrane transporter activity"/>
    <property type="evidence" value="ECO:0007669"/>
    <property type="project" value="InterPro"/>
</dbReference>